<keyword evidence="2" id="KW-1185">Reference proteome</keyword>
<gene>
    <name evidence="1" type="ORF">MILUP08_42654</name>
</gene>
<dbReference type="EMBL" id="CAIE01000022">
    <property type="protein sequence ID" value="CCH17723.1"/>
    <property type="molecule type" value="Genomic_DNA"/>
</dbReference>
<sequence length="61" mass="7197">MSHEDSNKLRNVDRVEQAGQDYRRYVDVALVVIGGVKDVYAAASPLVAQWKRRNRRDRRRR</sequence>
<accession>I0L1M6</accession>
<organism evidence="1 2">
    <name type="scientific">Micromonospora lupini str. Lupac 08</name>
    <dbReference type="NCBI Taxonomy" id="1150864"/>
    <lineage>
        <taxon>Bacteria</taxon>
        <taxon>Bacillati</taxon>
        <taxon>Actinomycetota</taxon>
        <taxon>Actinomycetes</taxon>
        <taxon>Micromonosporales</taxon>
        <taxon>Micromonosporaceae</taxon>
        <taxon>Micromonospora</taxon>
    </lineage>
</organism>
<comment type="caution">
    <text evidence="1">The sequence shown here is derived from an EMBL/GenBank/DDBJ whole genome shotgun (WGS) entry which is preliminary data.</text>
</comment>
<protein>
    <submittedName>
        <fullName evidence="1">Uncharacterized protein</fullName>
    </submittedName>
</protein>
<dbReference type="RefSeq" id="WP_007458592.1">
    <property type="nucleotide sequence ID" value="NZ_HF570108.1"/>
</dbReference>
<evidence type="ECO:0000313" key="1">
    <source>
        <dbReference type="EMBL" id="CCH17723.1"/>
    </source>
</evidence>
<dbReference type="Proteomes" id="UP000003448">
    <property type="component" value="Unassembled WGS sequence"/>
</dbReference>
<reference evidence="2" key="1">
    <citation type="journal article" date="2012" name="J. Bacteriol.">
        <title>Genome Sequence of Micromonospora lupini Lupac 08, Isolated from Root Nodules of Lupinus angustifolius.</title>
        <authorList>
            <person name="Alonso-Vega P."/>
            <person name="Normand P."/>
            <person name="Bacigalupe R."/>
            <person name="Pujic P."/>
            <person name="Lajus A."/>
            <person name="Vallenet D."/>
            <person name="Carro L."/>
            <person name="Coll P."/>
            <person name="Trujillo M.E."/>
        </authorList>
    </citation>
    <scope>NUCLEOTIDE SEQUENCE [LARGE SCALE GENOMIC DNA]</scope>
    <source>
        <strain evidence="2">Lupac 08</strain>
    </source>
</reference>
<name>I0L1M6_9ACTN</name>
<proteinExistence type="predicted"/>
<evidence type="ECO:0000313" key="2">
    <source>
        <dbReference type="Proteomes" id="UP000003448"/>
    </source>
</evidence>
<dbReference type="AlphaFoldDB" id="I0L1M6"/>